<evidence type="ECO:0000256" key="7">
    <source>
        <dbReference type="PIRSR" id="PIRSR608901-2"/>
    </source>
</evidence>
<feature type="binding site" evidence="7">
    <location>
        <position position="31"/>
    </location>
    <ligand>
        <name>Zn(2+)</name>
        <dbReference type="ChEBI" id="CHEBI:29105"/>
        <note>catalytic</note>
    </ligand>
</feature>
<evidence type="ECO:0000256" key="8">
    <source>
        <dbReference type="SAM" id="Phobius"/>
    </source>
</evidence>
<dbReference type="PANTHER" id="PTHR46187:SF3">
    <property type="entry name" value="ALKALINE CERAMIDASE 3"/>
    <property type="match status" value="1"/>
</dbReference>
<dbReference type="VEuPathDB" id="FungiDB:MGL_3261"/>
<name>A8Q8F4_MALGO</name>
<dbReference type="GO" id="GO:0046872">
    <property type="term" value="F:metal ion binding"/>
    <property type="evidence" value="ECO:0007669"/>
    <property type="project" value="UniProtKB-KW"/>
</dbReference>
<keyword evidence="7" id="KW-0862">Zinc</keyword>
<evidence type="ECO:0000256" key="6">
    <source>
        <dbReference type="ARBA" id="ARBA00023136"/>
    </source>
</evidence>
<comment type="similarity">
    <text evidence="2">Belongs to the alkaline ceramidase family.</text>
</comment>
<reference evidence="9 10" key="1">
    <citation type="journal article" date="2007" name="Proc. Natl. Acad. Sci. U.S.A.">
        <title>Dandruff-associated Malassezia genomes reveal convergent and divergent virulence traits shared with plant and human fungal pathogens.</title>
        <authorList>
            <person name="Xu J."/>
            <person name="Saunders C.W."/>
            <person name="Hu P."/>
            <person name="Grant R.A."/>
            <person name="Boekhout T."/>
            <person name="Kuramae E.E."/>
            <person name="Kronstad J.W."/>
            <person name="Deangelis Y.M."/>
            <person name="Reeder N.L."/>
            <person name="Johnstone K.R."/>
            <person name="Leland M."/>
            <person name="Fieno A.M."/>
            <person name="Begley W.M."/>
            <person name="Sun Y."/>
            <person name="Lacey M.P."/>
            <person name="Chaudhary T."/>
            <person name="Keough T."/>
            <person name="Chu L."/>
            <person name="Sears R."/>
            <person name="Yuan B."/>
            <person name="Dawson T.L.Jr."/>
        </authorList>
    </citation>
    <scope>NUCLEOTIDE SEQUENCE [LARGE SCALE GENOMIC DNA]</scope>
    <source>
        <strain evidence="10">ATCC MYA-4612 / CBS 7966</strain>
    </source>
</reference>
<feature type="transmembrane region" description="Helical" evidence="8">
    <location>
        <begin position="12"/>
        <end position="34"/>
    </location>
</feature>
<dbReference type="STRING" id="425265.A8Q8F4"/>
<keyword evidence="3 8" id="KW-0812">Transmembrane</keyword>
<evidence type="ECO:0000256" key="5">
    <source>
        <dbReference type="ARBA" id="ARBA00022989"/>
    </source>
</evidence>
<keyword evidence="7" id="KW-0479">Metal-binding</keyword>
<evidence type="ECO:0000256" key="1">
    <source>
        <dbReference type="ARBA" id="ARBA00004141"/>
    </source>
</evidence>
<gene>
    <name evidence="9" type="ORF">MGL_3261</name>
</gene>
<keyword evidence="5 8" id="KW-1133">Transmembrane helix</keyword>
<evidence type="ECO:0008006" key="11">
    <source>
        <dbReference type="Google" id="ProtNLM"/>
    </source>
</evidence>
<dbReference type="RefSeq" id="XP_001729717.1">
    <property type="nucleotide sequence ID" value="XM_001729665.1"/>
</dbReference>
<feature type="transmembrane region" description="Helical" evidence="8">
    <location>
        <begin position="95"/>
        <end position="118"/>
    </location>
</feature>
<comment type="caution">
    <text evidence="9">The sequence shown here is derived from an EMBL/GenBank/DDBJ whole genome shotgun (WGS) entry which is preliminary data.</text>
</comment>
<feature type="binding site" evidence="7">
    <location>
        <position position="186"/>
    </location>
    <ligand>
        <name>Zn(2+)</name>
        <dbReference type="ChEBI" id="CHEBI:29105"/>
        <note>catalytic</note>
    </ligand>
</feature>
<dbReference type="OrthoDB" id="187171at2759"/>
<keyword evidence="4" id="KW-0378">Hydrolase</keyword>
<dbReference type="GO" id="GO:0005789">
    <property type="term" value="C:endoplasmic reticulum membrane"/>
    <property type="evidence" value="ECO:0007669"/>
    <property type="project" value="TreeGrafter"/>
</dbReference>
<dbReference type="GO" id="GO:0046514">
    <property type="term" value="P:ceramide catabolic process"/>
    <property type="evidence" value="ECO:0007669"/>
    <property type="project" value="TreeGrafter"/>
</dbReference>
<sequence>MYRVHTERLASRFYLCSLGVGVVGFGSFLFHMTLKHEAQLLDELPMIWVGTLLTWSMLDQTLFFGWRVNRLILPTVLLSLVVWITVTYVTNGDPVFHQVAYASIMTVSITHAIFIMVHPNAPLNVSDSSRRMRADARRLERQGTISFIVGFAIWNVDNIFCGRLRAARDVVGYPWAMLLEGHGWWHIFTGIGAYLLVLACEVITMSYMEHPDNFVMVYSMLPYLKRVKPYNPSHTLLRDFSAKKQPLQDAGTKKQN</sequence>
<dbReference type="PANTHER" id="PTHR46187">
    <property type="entry name" value="ALKALINE CERAMIDASE 3"/>
    <property type="match status" value="1"/>
</dbReference>
<dbReference type="KEGG" id="mgl:MGL_3261"/>
<dbReference type="EMBL" id="AAYY01000011">
    <property type="protein sequence ID" value="EDP42503.1"/>
    <property type="molecule type" value="Genomic_DNA"/>
</dbReference>
<dbReference type="GO" id="GO:0046513">
    <property type="term" value="P:ceramide biosynthetic process"/>
    <property type="evidence" value="ECO:0007669"/>
    <property type="project" value="TreeGrafter"/>
</dbReference>
<feature type="transmembrane region" description="Helical" evidence="8">
    <location>
        <begin position="71"/>
        <end position="89"/>
    </location>
</feature>
<protein>
    <recommendedName>
        <fullName evidence="11">Alkaline ceramidase</fullName>
    </recommendedName>
</protein>
<dbReference type="OMA" id="IMFEPLR"/>
<feature type="transmembrane region" description="Helical" evidence="8">
    <location>
        <begin position="139"/>
        <end position="156"/>
    </location>
</feature>
<dbReference type="Pfam" id="PF05875">
    <property type="entry name" value="Ceramidase"/>
    <property type="match status" value="1"/>
</dbReference>
<comment type="cofactor">
    <cofactor evidence="7">
        <name>Zn(2+)</name>
        <dbReference type="ChEBI" id="CHEBI:29105"/>
    </cofactor>
</comment>
<evidence type="ECO:0000313" key="9">
    <source>
        <dbReference type="EMBL" id="EDP42503.1"/>
    </source>
</evidence>
<dbReference type="InParanoid" id="A8Q8F4"/>
<evidence type="ECO:0000256" key="4">
    <source>
        <dbReference type="ARBA" id="ARBA00022801"/>
    </source>
</evidence>
<dbReference type="GeneID" id="5854023"/>
<keyword evidence="6 8" id="KW-0472">Membrane</keyword>
<evidence type="ECO:0000256" key="2">
    <source>
        <dbReference type="ARBA" id="ARBA00009780"/>
    </source>
</evidence>
<keyword evidence="10" id="KW-1185">Reference proteome</keyword>
<evidence type="ECO:0000313" key="10">
    <source>
        <dbReference type="Proteomes" id="UP000008837"/>
    </source>
</evidence>
<organism evidence="9 10">
    <name type="scientific">Malassezia globosa (strain ATCC MYA-4612 / CBS 7966)</name>
    <name type="common">Dandruff-associated fungus</name>
    <dbReference type="NCBI Taxonomy" id="425265"/>
    <lineage>
        <taxon>Eukaryota</taxon>
        <taxon>Fungi</taxon>
        <taxon>Dikarya</taxon>
        <taxon>Basidiomycota</taxon>
        <taxon>Ustilaginomycotina</taxon>
        <taxon>Malasseziomycetes</taxon>
        <taxon>Malasseziales</taxon>
        <taxon>Malasseziaceae</taxon>
        <taxon>Malassezia</taxon>
    </lineage>
</organism>
<dbReference type="AlphaFoldDB" id="A8Q8F4"/>
<evidence type="ECO:0000256" key="3">
    <source>
        <dbReference type="ARBA" id="ARBA00022692"/>
    </source>
</evidence>
<dbReference type="GO" id="GO:0016811">
    <property type="term" value="F:hydrolase activity, acting on carbon-nitrogen (but not peptide) bonds, in linear amides"/>
    <property type="evidence" value="ECO:0007669"/>
    <property type="project" value="InterPro"/>
</dbReference>
<feature type="transmembrane region" description="Helical" evidence="8">
    <location>
        <begin position="183"/>
        <end position="204"/>
    </location>
</feature>
<proteinExistence type="inferred from homology"/>
<comment type="subcellular location">
    <subcellularLocation>
        <location evidence="1">Membrane</location>
        <topology evidence="1">Multi-pass membrane protein</topology>
    </subcellularLocation>
</comment>
<feature type="binding site" evidence="7">
    <location>
        <position position="182"/>
    </location>
    <ligand>
        <name>Zn(2+)</name>
        <dbReference type="ChEBI" id="CHEBI:29105"/>
        <note>catalytic</note>
    </ligand>
</feature>
<feature type="transmembrane region" description="Helical" evidence="8">
    <location>
        <begin position="46"/>
        <end position="64"/>
    </location>
</feature>
<accession>A8Q8F4</accession>
<dbReference type="InterPro" id="IPR008901">
    <property type="entry name" value="ACER"/>
</dbReference>
<dbReference type="Proteomes" id="UP000008837">
    <property type="component" value="Unassembled WGS sequence"/>
</dbReference>